<dbReference type="GO" id="GO:0016757">
    <property type="term" value="F:glycosyltransferase activity"/>
    <property type="evidence" value="ECO:0007669"/>
    <property type="project" value="TreeGrafter"/>
</dbReference>
<dbReference type="Pfam" id="PF03407">
    <property type="entry name" value="Nucleotid_trans"/>
    <property type="match status" value="1"/>
</dbReference>
<dbReference type="InterPro" id="IPR005069">
    <property type="entry name" value="Nucl-diP-sugar_transferase"/>
</dbReference>
<dbReference type="GO" id="GO:0005794">
    <property type="term" value="C:Golgi apparatus"/>
    <property type="evidence" value="ECO:0007669"/>
    <property type="project" value="TreeGrafter"/>
</dbReference>
<dbReference type="InterPro" id="IPR052636">
    <property type="entry name" value="UDP-D-xylose:L-fucose_XylT"/>
</dbReference>
<organism evidence="2">
    <name type="scientific">Calcidiscus leptoporus</name>
    <dbReference type="NCBI Taxonomy" id="127549"/>
    <lineage>
        <taxon>Eukaryota</taxon>
        <taxon>Haptista</taxon>
        <taxon>Haptophyta</taxon>
        <taxon>Prymnesiophyceae</taxon>
        <taxon>Coccolithales</taxon>
        <taxon>Calcidiscaceae</taxon>
        <taxon>Calcidiscus</taxon>
    </lineage>
</organism>
<evidence type="ECO:0000313" key="2">
    <source>
        <dbReference type="EMBL" id="CAD8546992.1"/>
    </source>
</evidence>
<dbReference type="AlphaFoldDB" id="A0A7S0JBN9"/>
<feature type="domain" description="Nucleotide-diphospho-sugar transferase" evidence="1">
    <location>
        <begin position="22"/>
        <end position="120"/>
    </location>
</feature>
<dbReference type="EMBL" id="HBER01044355">
    <property type="protein sequence ID" value="CAD8546992.1"/>
    <property type="molecule type" value="Transcribed_RNA"/>
</dbReference>
<sequence length="321" mass="35841">MEFKHLLRNWACHLQRAGIAAVVWALDLSAHRFVQTMRWRQISSVYTSDMVLPAALRSQVKVPGSDSYLQAVLRKPMACARVLAMGFSVLFVDVDVVVRRDPRRDLIFSHADVAVATNYPQPLLNSGVLYLADHGAQARSGLAPKGFGVPWLVSAWLQRTRRRHACSGWACGDQEQLTALLKSAYVGLDNEPLLMTQAEWLARAPWRNAIRSLWAKLYRHVWGQIWVAGSLDPWLSHVALSCRHAADCPSSSFRPLNLAILQPLAFATGYPGLARTGQFEPLEMAFHANFNWGNETKRAKLQNRGLWCSSAHTRCSRCGGG</sequence>
<dbReference type="PANTHER" id="PTHR47032:SF1">
    <property type="entry name" value="UDP-D-XYLOSE:L-FUCOSE ALPHA-1,3-D-XYLOSYLTRANSFERASE-RELATED"/>
    <property type="match status" value="1"/>
</dbReference>
<evidence type="ECO:0000259" key="1">
    <source>
        <dbReference type="Pfam" id="PF03407"/>
    </source>
</evidence>
<reference evidence="2" key="1">
    <citation type="submission" date="2021-01" db="EMBL/GenBank/DDBJ databases">
        <authorList>
            <person name="Corre E."/>
            <person name="Pelletier E."/>
            <person name="Niang G."/>
            <person name="Scheremetjew M."/>
            <person name="Finn R."/>
            <person name="Kale V."/>
            <person name="Holt S."/>
            <person name="Cochrane G."/>
            <person name="Meng A."/>
            <person name="Brown T."/>
            <person name="Cohen L."/>
        </authorList>
    </citation>
    <scope>NUCLEOTIDE SEQUENCE</scope>
    <source>
        <strain evidence="2">RCC1130</strain>
    </source>
</reference>
<dbReference type="PANTHER" id="PTHR47032">
    <property type="entry name" value="UDP-D-XYLOSE:L-FUCOSE ALPHA-1,3-D-XYLOSYLTRANSFERASE-RELATED"/>
    <property type="match status" value="1"/>
</dbReference>
<gene>
    <name evidence="2" type="ORF">CLEP1334_LOCUS22282</name>
</gene>
<proteinExistence type="predicted"/>
<protein>
    <recommendedName>
        <fullName evidence="1">Nucleotide-diphospho-sugar transferase domain-containing protein</fullName>
    </recommendedName>
</protein>
<accession>A0A7S0JBN9</accession>
<name>A0A7S0JBN9_9EUKA</name>